<protein>
    <submittedName>
        <fullName evidence="2">Putative secreted protein</fullName>
    </submittedName>
</protein>
<reference evidence="2" key="1">
    <citation type="journal article" date="2018" name="PLoS Negl. Trop. Dis.">
        <title>An insight into the salivary gland and fat body transcriptome of Panstrongylus lignarius (Hemiptera: Heteroptera), the main vector of Chagas disease in Peru.</title>
        <authorList>
            <person name="Nevoa J.C."/>
            <person name="Mendes M.T."/>
            <person name="da Silva M.V."/>
            <person name="Soares S.C."/>
            <person name="Oliveira C.J.F."/>
            <person name="Ribeiro J.M.C."/>
        </authorList>
    </citation>
    <scope>NUCLEOTIDE SEQUENCE</scope>
</reference>
<name>A0A224XSE9_9HEMI</name>
<dbReference type="AlphaFoldDB" id="A0A224XSE9"/>
<feature type="signal peptide" evidence="1">
    <location>
        <begin position="1"/>
        <end position="19"/>
    </location>
</feature>
<feature type="chain" id="PRO_5012149385" evidence="1">
    <location>
        <begin position="20"/>
        <end position="83"/>
    </location>
</feature>
<dbReference type="EMBL" id="GFTR01000971">
    <property type="protein sequence ID" value="JAW15455.1"/>
    <property type="molecule type" value="Transcribed_RNA"/>
</dbReference>
<sequence length="83" mass="8883">MGLISICLALSLSTTIVFSSLNNFIPCDIISPWLFTVGPILSKICGVSSSTLSVSTLVVVTQRSEVFITFSSTVEHASFIIEL</sequence>
<evidence type="ECO:0000313" key="2">
    <source>
        <dbReference type="EMBL" id="JAW15455.1"/>
    </source>
</evidence>
<organism evidence="2">
    <name type="scientific">Panstrongylus lignarius</name>
    <dbReference type="NCBI Taxonomy" id="156445"/>
    <lineage>
        <taxon>Eukaryota</taxon>
        <taxon>Metazoa</taxon>
        <taxon>Ecdysozoa</taxon>
        <taxon>Arthropoda</taxon>
        <taxon>Hexapoda</taxon>
        <taxon>Insecta</taxon>
        <taxon>Pterygota</taxon>
        <taxon>Neoptera</taxon>
        <taxon>Paraneoptera</taxon>
        <taxon>Hemiptera</taxon>
        <taxon>Heteroptera</taxon>
        <taxon>Panheteroptera</taxon>
        <taxon>Cimicomorpha</taxon>
        <taxon>Reduviidae</taxon>
        <taxon>Triatominae</taxon>
        <taxon>Panstrongylus</taxon>
    </lineage>
</organism>
<proteinExistence type="predicted"/>
<keyword evidence="1" id="KW-0732">Signal</keyword>
<accession>A0A224XSE9</accession>
<evidence type="ECO:0000256" key="1">
    <source>
        <dbReference type="SAM" id="SignalP"/>
    </source>
</evidence>